<feature type="region of interest" description="Disordered" evidence="1">
    <location>
        <begin position="248"/>
        <end position="300"/>
    </location>
</feature>
<dbReference type="AlphaFoldDB" id="A0AAV1V463"/>
<comment type="caution">
    <text evidence="3">The sequence shown here is derived from an EMBL/GenBank/DDBJ whole genome shotgun (WGS) entry which is preliminary data.</text>
</comment>
<reference evidence="3" key="1">
    <citation type="submission" date="2024-01" db="EMBL/GenBank/DDBJ databases">
        <authorList>
            <person name="Webb A."/>
        </authorList>
    </citation>
    <scope>NUCLEOTIDE SEQUENCE</scope>
    <source>
        <strain evidence="3">Pm1</strain>
    </source>
</reference>
<organism evidence="3 4">
    <name type="scientific">Peronospora matthiolae</name>
    <dbReference type="NCBI Taxonomy" id="2874970"/>
    <lineage>
        <taxon>Eukaryota</taxon>
        <taxon>Sar</taxon>
        <taxon>Stramenopiles</taxon>
        <taxon>Oomycota</taxon>
        <taxon>Peronosporomycetes</taxon>
        <taxon>Peronosporales</taxon>
        <taxon>Peronosporaceae</taxon>
        <taxon>Peronospora</taxon>
    </lineage>
</organism>
<feature type="region of interest" description="Disordered" evidence="1">
    <location>
        <begin position="360"/>
        <end position="386"/>
    </location>
</feature>
<evidence type="ECO:0000313" key="3">
    <source>
        <dbReference type="EMBL" id="CAK7941739.1"/>
    </source>
</evidence>
<proteinExistence type="predicted"/>
<evidence type="ECO:0000313" key="4">
    <source>
        <dbReference type="Proteomes" id="UP001162060"/>
    </source>
</evidence>
<feature type="compositionally biased region" description="Polar residues" evidence="1">
    <location>
        <begin position="46"/>
        <end position="63"/>
    </location>
</feature>
<dbReference type="Proteomes" id="UP001162060">
    <property type="component" value="Unassembled WGS sequence"/>
</dbReference>
<feature type="region of interest" description="Disordered" evidence="1">
    <location>
        <begin position="1"/>
        <end position="65"/>
    </location>
</feature>
<evidence type="ECO:0000256" key="1">
    <source>
        <dbReference type="SAM" id="MobiDB-lite"/>
    </source>
</evidence>
<evidence type="ECO:0000313" key="2">
    <source>
        <dbReference type="EMBL" id="CAK7890842.1"/>
    </source>
</evidence>
<feature type="compositionally biased region" description="Polar residues" evidence="1">
    <location>
        <begin position="259"/>
        <end position="277"/>
    </location>
</feature>
<dbReference type="EMBL" id="CAKLBY020000264">
    <property type="protein sequence ID" value="CAK7941739.1"/>
    <property type="molecule type" value="Genomic_DNA"/>
</dbReference>
<feature type="compositionally biased region" description="Basic residues" evidence="1">
    <location>
        <begin position="278"/>
        <end position="291"/>
    </location>
</feature>
<accession>A0AAV1V463</accession>
<feature type="region of interest" description="Disordered" evidence="1">
    <location>
        <begin position="189"/>
        <end position="213"/>
    </location>
</feature>
<protein>
    <submittedName>
        <fullName evidence="3">Uncharacterized protein</fullName>
    </submittedName>
</protein>
<dbReference type="EMBL" id="CAKLBY020000003">
    <property type="protein sequence ID" value="CAK7890842.1"/>
    <property type="molecule type" value="Genomic_DNA"/>
</dbReference>
<gene>
    <name evidence="3" type="ORF">PM001_LOCUS26889</name>
    <name evidence="2" type="ORF">PM001_LOCUS60</name>
</gene>
<sequence>MATCAYDGNSPSPKTPVGFDDSPSQWYTANRRKRAALSAMDEEPTQPYSQVTQAETKMTSASERTGAPRFVFYEPPEEKEDGVKEKNRWDEEATRIWMTNSVELKGASRLTSLSEEIVSLQKTFAVDEDTDIGASDDDAESDMSDDMLEQVGSIAAPSLIAGSLQKRTRTMERLKRICILSTPLRESTALSSHDTIGSSGGETEIEAEPKEESPAKFHVHLSEKQTISTDGMQSNVVRGVSFPKVASKGNLPNVERKSVGQSMSTTKKTHELTSPSRRSNREKRQACKGKHLGTDRFRRDRDDVLSHSSYLPDSLIDPEGKECSDEDVPYAHAETHGDFSEAFDDQSQDILDDEADQLDMFGNTSSHTASRSPRKSPTTCHGTKRTHCLGKQAQGGSISIIFTGLEPTAVIRKKINLIAGVFTKAISKRLRIWLLLKTSLSVR</sequence>
<name>A0AAV1V463_9STRA</name>
<feature type="compositionally biased region" description="Polar residues" evidence="1">
    <location>
        <begin position="362"/>
        <end position="381"/>
    </location>
</feature>